<protein>
    <submittedName>
        <fullName evidence="1">Uncharacterized protein</fullName>
    </submittedName>
</protein>
<dbReference type="Gramene" id="RZC83505">
    <property type="protein sequence ID" value="RZC83505"/>
    <property type="gene ID" value="C5167_046291"/>
</dbReference>
<proteinExistence type="predicted"/>
<organism evidence="1 2">
    <name type="scientific">Papaver somniferum</name>
    <name type="common">Opium poppy</name>
    <dbReference type="NCBI Taxonomy" id="3469"/>
    <lineage>
        <taxon>Eukaryota</taxon>
        <taxon>Viridiplantae</taxon>
        <taxon>Streptophyta</taxon>
        <taxon>Embryophyta</taxon>
        <taxon>Tracheophyta</taxon>
        <taxon>Spermatophyta</taxon>
        <taxon>Magnoliopsida</taxon>
        <taxon>Ranunculales</taxon>
        <taxon>Papaveraceae</taxon>
        <taxon>Papaveroideae</taxon>
        <taxon>Papaver</taxon>
    </lineage>
</organism>
<name>A0A4Y7LH71_PAPSO</name>
<dbReference type="EMBL" id="CM010725">
    <property type="protein sequence ID" value="RZC83505.1"/>
    <property type="molecule type" value="Genomic_DNA"/>
</dbReference>
<keyword evidence="2" id="KW-1185">Reference proteome</keyword>
<dbReference type="Proteomes" id="UP000316621">
    <property type="component" value="Chromosome 11"/>
</dbReference>
<evidence type="ECO:0000313" key="2">
    <source>
        <dbReference type="Proteomes" id="UP000316621"/>
    </source>
</evidence>
<gene>
    <name evidence="1" type="ORF">C5167_046291</name>
</gene>
<evidence type="ECO:0000313" key="1">
    <source>
        <dbReference type="EMBL" id="RZC83505.1"/>
    </source>
</evidence>
<reference evidence="1 2" key="1">
    <citation type="journal article" date="2018" name="Science">
        <title>The opium poppy genome and morphinan production.</title>
        <authorList>
            <person name="Guo L."/>
            <person name="Winzer T."/>
            <person name="Yang X."/>
            <person name="Li Y."/>
            <person name="Ning Z."/>
            <person name="He Z."/>
            <person name="Teodor R."/>
            <person name="Lu Y."/>
            <person name="Bowser T.A."/>
            <person name="Graham I.A."/>
            <person name="Ye K."/>
        </authorList>
    </citation>
    <scope>NUCLEOTIDE SEQUENCE [LARGE SCALE GENOMIC DNA]</scope>
    <source>
        <strain evidence="2">cv. HN1</strain>
        <tissue evidence="1">Leaves</tissue>
    </source>
</reference>
<accession>A0A4Y7LH71</accession>
<sequence>MKSPSLTSLMLQLKVKKTSRARLIPGLQFSVARSVTHVHYQRHLGHSLCDEISVVDIIRTKMYLKLEKC</sequence>
<dbReference type="AlphaFoldDB" id="A0A4Y7LH71"/>